<gene>
    <name evidence="3" type="ORF">F6R98_10300</name>
</gene>
<reference evidence="3 4" key="1">
    <citation type="submission" date="2019-09" db="EMBL/GenBank/DDBJ databases">
        <title>Ecophysiology of the spiral-shaped methanotroph Methylospira mobilis as revealed by the complete genome sequence.</title>
        <authorList>
            <person name="Oshkin I.Y."/>
            <person name="Dedysh S.N."/>
            <person name="Miroshnikov K."/>
            <person name="Danilova O.V."/>
            <person name="Hakobyan A."/>
            <person name="Liesack W."/>
        </authorList>
    </citation>
    <scope>NUCLEOTIDE SEQUENCE [LARGE SCALE GENOMIC DNA]</scope>
    <source>
        <strain evidence="3 4">Shm1</strain>
    </source>
</reference>
<dbReference type="Proteomes" id="UP000325755">
    <property type="component" value="Chromosome"/>
</dbReference>
<dbReference type="GO" id="GO:0006302">
    <property type="term" value="P:double-strand break repair"/>
    <property type="evidence" value="ECO:0007669"/>
    <property type="project" value="InterPro"/>
</dbReference>
<feature type="domain" description="Rad50/SbcC-type AAA" evidence="2">
    <location>
        <begin position="5"/>
        <end position="254"/>
    </location>
</feature>
<dbReference type="KEGG" id="mmob:F6R98_10300"/>
<dbReference type="PANTHER" id="PTHR32114:SF2">
    <property type="entry name" value="ABC TRANSPORTER ABCH.3"/>
    <property type="match status" value="1"/>
</dbReference>
<protein>
    <submittedName>
        <fullName evidence="3">AAA family ATPase</fullName>
    </submittedName>
</protein>
<accession>A0A5Q0BGH7</accession>
<dbReference type="RefSeq" id="WP_153248944.1">
    <property type="nucleotide sequence ID" value="NZ_CP044205.1"/>
</dbReference>
<dbReference type="SUPFAM" id="SSF52540">
    <property type="entry name" value="P-loop containing nucleoside triphosphate hydrolases"/>
    <property type="match status" value="1"/>
</dbReference>
<keyword evidence="1" id="KW-0175">Coiled coil</keyword>
<evidence type="ECO:0000313" key="4">
    <source>
        <dbReference type="Proteomes" id="UP000325755"/>
    </source>
</evidence>
<dbReference type="Gene3D" id="3.40.50.300">
    <property type="entry name" value="P-loop containing nucleotide triphosphate hydrolases"/>
    <property type="match status" value="1"/>
</dbReference>
<organism evidence="3 4">
    <name type="scientific">Candidatus Methylospira mobilis</name>
    <dbReference type="NCBI Taxonomy" id="1808979"/>
    <lineage>
        <taxon>Bacteria</taxon>
        <taxon>Pseudomonadati</taxon>
        <taxon>Pseudomonadota</taxon>
        <taxon>Gammaproteobacteria</taxon>
        <taxon>Methylococcales</taxon>
        <taxon>Methylococcaceae</taxon>
        <taxon>Candidatus Methylospira</taxon>
    </lineage>
</organism>
<dbReference type="AlphaFoldDB" id="A0A5Q0BGH7"/>
<evidence type="ECO:0000256" key="1">
    <source>
        <dbReference type="SAM" id="Coils"/>
    </source>
</evidence>
<feature type="coiled-coil region" evidence="1">
    <location>
        <begin position="343"/>
        <end position="406"/>
    </location>
</feature>
<dbReference type="EMBL" id="CP044205">
    <property type="protein sequence ID" value="QFY42955.1"/>
    <property type="molecule type" value="Genomic_DNA"/>
</dbReference>
<dbReference type="InParanoid" id="A0A5Q0BGH7"/>
<evidence type="ECO:0000259" key="2">
    <source>
        <dbReference type="Pfam" id="PF13476"/>
    </source>
</evidence>
<keyword evidence="4" id="KW-1185">Reference proteome</keyword>
<evidence type="ECO:0000313" key="3">
    <source>
        <dbReference type="EMBL" id="QFY42955.1"/>
    </source>
</evidence>
<dbReference type="InterPro" id="IPR038729">
    <property type="entry name" value="Rad50/SbcC_AAA"/>
</dbReference>
<name>A0A5Q0BGH7_9GAMM</name>
<dbReference type="Pfam" id="PF13476">
    <property type="entry name" value="AAA_23"/>
    <property type="match status" value="1"/>
</dbReference>
<sequence>MKIQSISITDFLAVRSVNISARVPVTVIAGNNEAGKSSIRDAIALALTGELCRVSKKSESHELINHGSTDKRAEICIETNVGTFSASITPRQIKIGVGEYASERLTYLLATSRFARLDTNSRRALLFDLMGVSAKPEFVKTKLLERGCDATKTEIILPMLRSGFDAANKEAAQRARDEKAAWKAITGEVYGEKKADGWQVSKPEFDEAAIVDLEKQIDFINRERLPIAQQTLGALNQSWQQHQDSLQRRAELEQKAGMIERLQRKLGIDQTDLERERALIEDMRGRIKSHTPTMYGCPECGAALYFQVDRLEPYPELPEVENPVTESGIATHEKSYALLESCVNNGKRAIEEAKKAKAQLEEINSTLGDAPAPGQIDAARESAEKLQAEQQEKRRALDALKSAKTAAEQADVNTKKALVAHNSVSDWSKIADALAPDGIPGDMLKAALEPINERLAYSANIAEWKRINIGPDMEIYAAEEGEQPIDYRLLSVSAKWRADAMIAEAISHLSGLKFIVLDGFDVLSLKGREDLFCWLEELALQGEIETAIVLGTLKSAPNLPSRVNQSYWIEGGVIENQKMQEAA</sequence>
<dbReference type="GO" id="GO:0016887">
    <property type="term" value="F:ATP hydrolysis activity"/>
    <property type="evidence" value="ECO:0007669"/>
    <property type="project" value="InterPro"/>
</dbReference>
<dbReference type="InterPro" id="IPR027417">
    <property type="entry name" value="P-loop_NTPase"/>
</dbReference>
<proteinExistence type="predicted"/>
<dbReference type="OrthoDB" id="9815944at2"/>
<dbReference type="PANTHER" id="PTHR32114">
    <property type="entry name" value="ABC TRANSPORTER ABCH.3"/>
    <property type="match status" value="1"/>
</dbReference>